<protein>
    <recommendedName>
        <fullName evidence="5">Protein kinase domain-containing protein</fullName>
    </recommendedName>
</protein>
<proteinExistence type="predicted"/>
<dbReference type="InterPro" id="IPR000719">
    <property type="entry name" value="Prot_kinase_dom"/>
</dbReference>
<keyword evidence="2" id="KW-0547">Nucleotide-binding</keyword>
<sequence>MKRSNFSNKDDKGDIDELGAVSHESRHSDEDDEGHIHNLMLLLMSLDSQIRITLVFAYTFRWSYVRRSKTLRAKLDFVKLERDEAYKILKQILSALSYLHNKNIMHGDLSPSNIFLDKDNNIKLADFGLANFIGEDDTMMSDLGARPYGSPGLPCKPNPKLDLYAMGIIFFKLLQFFTSAAPGSQRVFAMQDLREKQEFPPNFPDSERDLIVRLMKEEPSERLDLEEVINELEMLSSAEMK</sequence>
<comment type="caution">
    <text evidence="6">The sequence shown here is derived from an EMBL/GenBank/DDBJ whole genome shotgun (WGS) entry which is preliminary data.</text>
</comment>
<evidence type="ECO:0000256" key="3">
    <source>
        <dbReference type="ARBA" id="ARBA00022777"/>
    </source>
</evidence>
<keyword evidence="4" id="KW-0067">ATP-binding</keyword>
<dbReference type="InterPro" id="IPR008266">
    <property type="entry name" value="Tyr_kinase_AS"/>
</dbReference>
<dbReference type="Gene3D" id="1.10.510.10">
    <property type="entry name" value="Transferase(Phosphotransferase) domain 1"/>
    <property type="match status" value="1"/>
</dbReference>
<feature type="domain" description="Protein kinase" evidence="5">
    <location>
        <begin position="1"/>
        <end position="235"/>
    </location>
</feature>
<dbReference type="EMBL" id="JAEACU010000002">
    <property type="protein sequence ID" value="KAH7543481.1"/>
    <property type="molecule type" value="Genomic_DNA"/>
</dbReference>
<name>A0A978VXD6_ZIZJJ</name>
<keyword evidence="1" id="KW-0808">Transferase</keyword>
<dbReference type="AlphaFoldDB" id="A0A978VXD6"/>
<dbReference type="SUPFAM" id="SSF56112">
    <property type="entry name" value="Protein kinase-like (PK-like)"/>
    <property type="match status" value="1"/>
</dbReference>
<evidence type="ECO:0000259" key="5">
    <source>
        <dbReference type="PROSITE" id="PS50011"/>
    </source>
</evidence>
<dbReference type="InterPro" id="IPR011009">
    <property type="entry name" value="Kinase-like_dom_sf"/>
</dbReference>
<evidence type="ECO:0000256" key="1">
    <source>
        <dbReference type="ARBA" id="ARBA00022679"/>
    </source>
</evidence>
<reference evidence="6" key="1">
    <citation type="journal article" date="2021" name="Front. Plant Sci.">
        <title>Chromosome-Scale Genome Assembly for Chinese Sour Jujube and Insights Into Its Genome Evolution and Domestication Signature.</title>
        <authorList>
            <person name="Shen L.-Y."/>
            <person name="Luo H."/>
            <person name="Wang X.-L."/>
            <person name="Wang X.-M."/>
            <person name="Qiu X.-J."/>
            <person name="Liu H."/>
            <person name="Zhou S.-S."/>
            <person name="Jia K.-H."/>
            <person name="Nie S."/>
            <person name="Bao Y.-T."/>
            <person name="Zhang R.-G."/>
            <person name="Yun Q.-Z."/>
            <person name="Chai Y.-H."/>
            <person name="Lu J.-Y."/>
            <person name="Li Y."/>
            <person name="Zhao S.-W."/>
            <person name="Mao J.-F."/>
            <person name="Jia S.-G."/>
            <person name="Mao Y.-M."/>
        </authorList>
    </citation>
    <scope>NUCLEOTIDE SEQUENCE</scope>
    <source>
        <strain evidence="6">AT0</strain>
        <tissue evidence="6">Leaf</tissue>
    </source>
</reference>
<dbReference type="GO" id="GO:0005737">
    <property type="term" value="C:cytoplasm"/>
    <property type="evidence" value="ECO:0007669"/>
    <property type="project" value="TreeGrafter"/>
</dbReference>
<dbReference type="GO" id="GO:0004672">
    <property type="term" value="F:protein kinase activity"/>
    <property type="evidence" value="ECO:0007669"/>
    <property type="project" value="InterPro"/>
</dbReference>
<dbReference type="InterPro" id="IPR050339">
    <property type="entry name" value="CC_SR_Kinase"/>
</dbReference>
<dbReference type="GO" id="GO:0005524">
    <property type="term" value="F:ATP binding"/>
    <property type="evidence" value="ECO:0007669"/>
    <property type="project" value="UniProtKB-KW"/>
</dbReference>
<evidence type="ECO:0000313" key="7">
    <source>
        <dbReference type="Proteomes" id="UP000813462"/>
    </source>
</evidence>
<evidence type="ECO:0000313" key="6">
    <source>
        <dbReference type="EMBL" id="KAH7543481.1"/>
    </source>
</evidence>
<dbReference type="PROSITE" id="PS00109">
    <property type="entry name" value="PROTEIN_KINASE_TYR"/>
    <property type="match status" value="1"/>
</dbReference>
<evidence type="ECO:0000256" key="4">
    <source>
        <dbReference type="ARBA" id="ARBA00022840"/>
    </source>
</evidence>
<gene>
    <name evidence="6" type="ORF">FEM48_Zijuj02G0188700</name>
</gene>
<dbReference type="PANTHER" id="PTHR11042">
    <property type="entry name" value="EUKARYOTIC TRANSLATION INITIATION FACTOR 2-ALPHA KINASE EIF2-ALPHA KINASE -RELATED"/>
    <property type="match status" value="1"/>
</dbReference>
<organism evidence="6 7">
    <name type="scientific">Ziziphus jujuba var. spinosa</name>
    <dbReference type="NCBI Taxonomy" id="714518"/>
    <lineage>
        <taxon>Eukaryota</taxon>
        <taxon>Viridiplantae</taxon>
        <taxon>Streptophyta</taxon>
        <taxon>Embryophyta</taxon>
        <taxon>Tracheophyta</taxon>
        <taxon>Spermatophyta</taxon>
        <taxon>Magnoliopsida</taxon>
        <taxon>eudicotyledons</taxon>
        <taxon>Gunneridae</taxon>
        <taxon>Pentapetalae</taxon>
        <taxon>rosids</taxon>
        <taxon>fabids</taxon>
        <taxon>Rosales</taxon>
        <taxon>Rhamnaceae</taxon>
        <taxon>Paliureae</taxon>
        <taxon>Ziziphus</taxon>
    </lineage>
</organism>
<dbReference type="GO" id="GO:0005634">
    <property type="term" value="C:nucleus"/>
    <property type="evidence" value="ECO:0007669"/>
    <property type="project" value="TreeGrafter"/>
</dbReference>
<dbReference type="PROSITE" id="PS50011">
    <property type="entry name" value="PROTEIN_KINASE_DOM"/>
    <property type="match status" value="1"/>
</dbReference>
<dbReference type="Pfam" id="PF00069">
    <property type="entry name" value="Pkinase"/>
    <property type="match status" value="1"/>
</dbReference>
<evidence type="ECO:0000256" key="2">
    <source>
        <dbReference type="ARBA" id="ARBA00022741"/>
    </source>
</evidence>
<accession>A0A978VXD6</accession>
<keyword evidence="3" id="KW-0418">Kinase</keyword>
<dbReference type="Proteomes" id="UP000813462">
    <property type="component" value="Unassembled WGS sequence"/>
</dbReference>